<keyword evidence="2" id="KW-1185">Reference proteome</keyword>
<dbReference type="EMBL" id="CALNXK010000120">
    <property type="protein sequence ID" value="CAH3161428.1"/>
    <property type="molecule type" value="Genomic_DNA"/>
</dbReference>
<feature type="non-terminal residue" evidence="1">
    <location>
        <position position="319"/>
    </location>
</feature>
<evidence type="ECO:0008006" key="3">
    <source>
        <dbReference type="Google" id="ProtNLM"/>
    </source>
</evidence>
<evidence type="ECO:0000313" key="1">
    <source>
        <dbReference type="EMBL" id="CAH3161428.1"/>
    </source>
</evidence>
<dbReference type="Proteomes" id="UP001159405">
    <property type="component" value="Unassembled WGS sequence"/>
</dbReference>
<reference evidence="1 2" key="1">
    <citation type="submission" date="2022-05" db="EMBL/GenBank/DDBJ databases">
        <authorList>
            <consortium name="Genoscope - CEA"/>
            <person name="William W."/>
        </authorList>
    </citation>
    <scope>NUCLEOTIDE SEQUENCE [LARGE SCALE GENOMIC DNA]</scope>
</reference>
<name>A0ABN8QCR1_9CNID</name>
<accession>A0ABN8QCR1</accession>
<feature type="non-terminal residue" evidence="1">
    <location>
        <position position="1"/>
    </location>
</feature>
<proteinExistence type="predicted"/>
<sequence>LLSFECEDINLGGDFNLVLDVQNDKKGGRLTTHKNSLKEVQNIINSLDLIDIWRVSNLDIRRFTWRRSKPEIHCRLDFFLTSNSLSSAITKADILPGYKTDHSLITLHLANNTNPRGPGFWKLNTSFLSDSEYINLIKTTITEVANEYQNNTEVDAVLLWDTMKMQIRSKSIQYAKHKRGKMKLGSIHFLEAGSVITSRLQRKLEENDLSETNKTTIYNELEVKKLQQKCSQQPNRGPKTKTFGQTLLASEKACKTVYKSIIEKKATTPLKSQEKWLSKENIIGNANVNWENTYRLPFLCTTETKLRVFQFMFLHRRIA</sequence>
<comment type="caution">
    <text evidence="1">The sequence shown here is derived from an EMBL/GenBank/DDBJ whole genome shotgun (WGS) entry which is preliminary data.</text>
</comment>
<dbReference type="SUPFAM" id="SSF56219">
    <property type="entry name" value="DNase I-like"/>
    <property type="match status" value="1"/>
</dbReference>
<dbReference type="InterPro" id="IPR036691">
    <property type="entry name" value="Endo/exonu/phosph_ase_sf"/>
</dbReference>
<evidence type="ECO:0000313" key="2">
    <source>
        <dbReference type="Proteomes" id="UP001159405"/>
    </source>
</evidence>
<gene>
    <name evidence="1" type="ORF">PLOB_00004853</name>
</gene>
<protein>
    <recommendedName>
        <fullName evidence="3">Endonuclease/exonuclease/phosphatase domain-containing protein</fullName>
    </recommendedName>
</protein>
<organism evidence="1 2">
    <name type="scientific">Porites lobata</name>
    <dbReference type="NCBI Taxonomy" id="104759"/>
    <lineage>
        <taxon>Eukaryota</taxon>
        <taxon>Metazoa</taxon>
        <taxon>Cnidaria</taxon>
        <taxon>Anthozoa</taxon>
        <taxon>Hexacorallia</taxon>
        <taxon>Scleractinia</taxon>
        <taxon>Fungiina</taxon>
        <taxon>Poritidae</taxon>
        <taxon>Porites</taxon>
    </lineage>
</organism>
<dbReference type="Gene3D" id="3.60.10.10">
    <property type="entry name" value="Endonuclease/exonuclease/phosphatase"/>
    <property type="match status" value="1"/>
</dbReference>